<name>A0A841D9Y1_PLAVE</name>
<dbReference type="RefSeq" id="WP_184944562.1">
    <property type="nucleotide sequence ID" value="NZ_BAAAWZ010000001.1"/>
</dbReference>
<keyword evidence="2" id="KW-1185">Reference proteome</keyword>
<evidence type="ECO:0000313" key="2">
    <source>
        <dbReference type="Proteomes" id="UP000562352"/>
    </source>
</evidence>
<evidence type="ECO:0000313" key="1">
    <source>
        <dbReference type="EMBL" id="MBB5965284.1"/>
    </source>
</evidence>
<proteinExistence type="predicted"/>
<organism evidence="1 2">
    <name type="scientific">Planomonospora venezuelensis</name>
    <dbReference type="NCBI Taxonomy" id="1999"/>
    <lineage>
        <taxon>Bacteria</taxon>
        <taxon>Bacillati</taxon>
        <taxon>Actinomycetota</taxon>
        <taxon>Actinomycetes</taxon>
        <taxon>Streptosporangiales</taxon>
        <taxon>Streptosporangiaceae</taxon>
        <taxon>Planomonospora</taxon>
    </lineage>
</organism>
<gene>
    <name evidence="1" type="ORF">FHS22_004572</name>
</gene>
<dbReference type="EMBL" id="JACHJJ010000016">
    <property type="protein sequence ID" value="MBB5965284.1"/>
    <property type="molecule type" value="Genomic_DNA"/>
</dbReference>
<protein>
    <submittedName>
        <fullName evidence="1">Uncharacterized protein</fullName>
    </submittedName>
</protein>
<accession>A0A841D9Y1</accession>
<dbReference type="AlphaFoldDB" id="A0A841D9Y1"/>
<sequence length="53" mass="5494">MMARAGAALCRLVKEVPGVSLAELLAVLTDPGTLRHTYDQIIEAVTTAAGSPD</sequence>
<comment type="caution">
    <text evidence="1">The sequence shown here is derived from an EMBL/GenBank/DDBJ whole genome shotgun (WGS) entry which is preliminary data.</text>
</comment>
<dbReference type="Proteomes" id="UP000562352">
    <property type="component" value="Unassembled WGS sequence"/>
</dbReference>
<reference evidence="1 2" key="1">
    <citation type="submission" date="2020-08" db="EMBL/GenBank/DDBJ databases">
        <title>Genomic Encyclopedia of Type Strains, Phase III (KMG-III): the genomes of soil and plant-associated and newly described type strains.</title>
        <authorList>
            <person name="Whitman W."/>
        </authorList>
    </citation>
    <scope>NUCLEOTIDE SEQUENCE [LARGE SCALE GENOMIC DNA]</scope>
    <source>
        <strain evidence="1 2">CECT 3303</strain>
    </source>
</reference>